<dbReference type="NCBIfam" id="TIGR03427">
    <property type="entry name" value="ABC_peri_uca"/>
    <property type="match status" value="1"/>
</dbReference>
<feature type="signal peptide" evidence="4">
    <location>
        <begin position="1"/>
        <end position="29"/>
    </location>
</feature>
<dbReference type="AlphaFoldDB" id="A0A4Q0Y3I7"/>
<dbReference type="SUPFAM" id="SSF53850">
    <property type="entry name" value="Periplasmic binding protein-like II"/>
    <property type="match status" value="1"/>
</dbReference>
<dbReference type="Gene3D" id="3.40.190.10">
    <property type="entry name" value="Periplasmic binding protein-like II"/>
    <property type="match status" value="1"/>
</dbReference>
<protein>
    <submittedName>
        <fullName evidence="6">Lipid kinase</fullName>
    </submittedName>
</protein>
<feature type="domain" description="SsuA/THI5-like" evidence="5">
    <location>
        <begin position="62"/>
        <end position="252"/>
    </location>
</feature>
<keyword evidence="6" id="KW-0808">Transferase</keyword>
<reference evidence="6 7" key="1">
    <citation type="submission" date="2017-10" db="EMBL/GenBank/DDBJ databases">
        <title>Genomics of the genus Arcobacter.</title>
        <authorList>
            <person name="Perez-Cataluna A."/>
            <person name="Figueras M.J."/>
        </authorList>
    </citation>
    <scope>NUCLEOTIDE SEQUENCE [LARGE SCALE GENOMIC DNA]</scope>
    <source>
        <strain evidence="6 7">DSM 24636</strain>
    </source>
</reference>
<name>A0A4Q0Y3I7_9BACT</name>
<proteinExistence type="inferred from homology"/>
<comment type="similarity">
    <text evidence="2">Belongs to the bacterial solute-binding protein SsuA/TauA family.</text>
</comment>
<evidence type="ECO:0000259" key="5">
    <source>
        <dbReference type="Pfam" id="PF09084"/>
    </source>
</evidence>
<gene>
    <name evidence="6" type="ORF">CRV06_01665</name>
</gene>
<dbReference type="PANTHER" id="PTHR30024">
    <property type="entry name" value="ALIPHATIC SULFONATES-BINDING PROTEIN-RELATED"/>
    <property type="match status" value="1"/>
</dbReference>
<comment type="subcellular location">
    <subcellularLocation>
        <location evidence="1">Periplasm</location>
    </subcellularLocation>
</comment>
<evidence type="ECO:0000256" key="4">
    <source>
        <dbReference type="SAM" id="SignalP"/>
    </source>
</evidence>
<dbReference type="OrthoDB" id="9815602at2"/>
<evidence type="ECO:0000256" key="3">
    <source>
        <dbReference type="ARBA" id="ARBA00022729"/>
    </source>
</evidence>
<dbReference type="InterPro" id="IPR015168">
    <property type="entry name" value="SsuA/THI5"/>
</dbReference>
<evidence type="ECO:0000256" key="1">
    <source>
        <dbReference type="ARBA" id="ARBA00004418"/>
    </source>
</evidence>
<dbReference type="PANTHER" id="PTHR30024:SF47">
    <property type="entry name" value="TAURINE-BINDING PERIPLASMIC PROTEIN"/>
    <property type="match status" value="1"/>
</dbReference>
<feature type="chain" id="PRO_5020206020" evidence="4">
    <location>
        <begin position="30"/>
        <end position="359"/>
    </location>
</feature>
<dbReference type="GO" id="GO:0016301">
    <property type="term" value="F:kinase activity"/>
    <property type="evidence" value="ECO:0007669"/>
    <property type="project" value="UniProtKB-KW"/>
</dbReference>
<dbReference type="Proteomes" id="UP000290191">
    <property type="component" value="Unassembled WGS sequence"/>
</dbReference>
<organism evidence="6 7">
    <name type="scientific">Halarcobacter anaerophilus</name>
    <dbReference type="NCBI Taxonomy" id="877500"/>
    <lineage>
        <taxon>Bacteria</taxon>
        <taxon>Pseudomonadati</taxon>
        <taxon>Campylobacterota</taxon>
        <taxon>Epsilonproteobacteria</taxon>
        <taxon>Campylobacterales</taxon>
        <taxon>Arcobacteraceae</taxon>
        <taxon>Halarcobacter</taxon>
    </lineage>
</organism>
<dbReference type="Pfam" id="PF09084">
    <property type="entry name" value="NMT1"/>
    <property type="match status" value="1"/>
</dbReference>
<evidence type="ECO:0000313" key="7">
    <source>
        <dbReference type="Proteomes" id="UP000290191"/>
    </source>
</evidence>
<sequence length="359" mass="40000">MKSSNFTKLFKLLSVIVLFAGLSTTSLFAKTKKDFKIAWSIYVGYMPWPVIDSQKILDKWGKKYGINIDVVQINDYIESINQYSAGKFDGCAMASFDSLSIPAAGGVDSTALILADYSNGNDAILSKTAKTVKELKGEKINLIELSISHYLLARALELNGMSERDIKTENTSDSDMVAAYGTDDVTTVTTWKPQVSEIEKIPNTNNVFNSSNLPGEIMDFFIVNTKTLKDNPAFGKALVGAWYEMMDLMTQKNEKAKEVLSQMATDSGTDLNGFLSQVKTTHFFYTPKEAVEYVNGKKIKDTMKFMAEFSFNHGLYGDGATDYKFVGIEFPNGEVIGDKNNIKLRFDDTYMKMAENNNL</sequence>
<evidence type="ECO:0000313" key="6">
    <source>
        <dbReference type="EMBL" id="RXJ64692.1"/>
    </source>
</evidence>
<keyword evidence="6" id="KW-0418">Kinase</keyword>
<dbReference type="RefSeq" id="WP_129081069.1">
    <property type="nucleotide sequence ID" value="NZ_CP041070.1"/>
</dbReference>
<dbReference type="EMBL" id="PDKO01000001">
    <property type="protein sequence ID" value="RXJ64692.1"/>
    <property type="molecule type" value="Genomic_DNA"/>
</dbReference>
<evidence type="ECO:0000256" key="2">
    <source>
        <dbReference type="ARBA" id="ARBA00010742"/>
    </source>
</evidence>
<dbReference type="GO" id="GO:0042597">
    <property type="term" value="C:periplasmic space"/>
    <property type="evidence" value="ECO:0007669"/>
    <property type="project" value="UniProtKB-SubCell"/>
</dbReference>
<keyword evidence="3 4" id="KW-0732">Signal</keyword>
<dbReference type="InterPro" id="IPR017793">
    <property type="entry name" value="ABC_transptr_urea-assoc_sub-bd"/>
</dbReference>
<keyword evidence="7" id="KW-1185">Reference proteome</keyword>
<accession>A0A4Q0Y3I7</accession>
<comment type="caution">
    <text evidence="6">The sequence shown here is derived from an EMBL/GenBank/DDBJ whole genome shotgun (WGS) entry which is preliminary data.</text>
</comment>